<reference evidence="1 2" key="1">
    <citation type="journal article" date="2012" name="Stand. Genomic Sci.">
        <title>Complete genome sequence of Pyrobaculum oguniense.</title>
        <authorList>
            <person name="Bernick D.L."/>
            <person name="Karplus K."/>
            <person name="Lui L.M."/>
            <person name="Coker J.K."/>
            <person name="Murphy J.N."/>
            <person name="Chan P.P."/>
            <person name="Cozen A.E."/>
            <person name="Lowe T.M."/>
        </authorList>
    </citation>
    <scope>NUCLEOTIDE SEQUENCE [LARGE SCALE GENOMIC DNA]</scope>
    <source>
        <strain evidence="1 2">TE7</strain>
    </source>
</reference>
<evidence type="ECO:0000313" key="1">
    <source>
        <dbReference type="EMBL" id="AFA40446.1"/>
    </source>
</evidence>
<evidence type="ECO:0000313" key="2">
    <source>
        <dbReference type="Proteomes" id="UP000009062"/>
    </source>
</evidence>
<accession>H6QDA3</accession>
<keyword evidence="2" id="KW-1185">Reference proteome</keyword>
<dbReference type="EMBL" id="CP003316">
    <property type="protein sequence ID" value="AFA40446.1"/>
    <property type="molecule type" value="Genomic_DNA"/>
</dbReference>
<dbReference type="AlphaFoldDB" id="H6QDA3"/>
<gene>
    <name evidence="1" type="ordered locus">Pogu_2419</name>
</gene>
<organism evidence="1 2">
    <name type="scientific">Pyrobaculum oguniense (strain DSM 13380 / JCM 10595 / TE7)</name>
    <dbReference type="NCBI Taxonomy" id="698757"/>
    <lineage>
        <taxon>Archaea</taxon>
        <taxon>Thermoproteota</taxon>
        <taxon>Thermoprotei</taxon>
        <taxon>Thermoproteales</taxon>
        <taxon>Thermoproteaceae</taxon>
        <taxon>Pyrobaculum</taxon>
    </lineage>
</organism>
<dbReference type="Proteomes" id="UP000009062">
    <property type="component" value="Chromosome"/>
</dbReference>
<sequence length="1199" mass="131509">MSDHTHGVRIFFAILLLVVAVYALETEHFIITPDDNTIAQYLENAYNQYLKKGLQPAPPCGGTKYKVYIDPSSQYDAYTSINGGCILEQRFKPGYTARLVFHEVGHIFFARYDLTPDDYFWPDEAAVEAMAAVATSEVYPEMTTRAYYFVSLYFSEQLYWVNPFGLGKDRLSDWYKYSAAVAWYLQYSNSWGDLLKAFSTRQGAARLYVKFLLALAKGVNLGGVTYTPKMEVLDVSSGARRYPDLPGYTAMYYKISAPVGGVLRIVVEGGGAENIVSNIAIGRDIVVENGTFYLALVNNSTETAHLSVVFYYAPLKISVVDGVYEDGRFSLRLYATYGFERINGVLKINGSEVRFSDGFGFYNFTGRLRPYVLVVEYGNLSTRLYLNLSQPQMSVTPGVLYLDQGGRGVLNVTISNPNPISLSCVLDGVGEGITFSSTRVVAPSGSHTFPLPFKVSGELGNKALIRCGDLNTEVKVQRPSYSLEFDLDRGWGVFTVRLGDKTVWYNITKLPSDVSVYVGYVVLNLIVPVPELLINVSRPYFSWGRIAYTVQVRLGGPPWAHFRGTLRMGEAARYYDGNAVVDTILLNPGERKTVIISIADIRKTLELEAPRLESALTPLEAVVRGREAIVLVNVTHNIILEGAMGEFKGPGFKSATWLSPTLAVVSYYYNDTITITYSLFGEDVRVGVRLPKPVFSINLVRGVVDLDAGEFTGVYNITATVCHPSVDAKYYLEIGGRGLVISARRGSCATNSTIASWRSPYRETVTFSVDTSLGPLSYSIEIPRPSVKARLERWVINASGEYAYVVLEITTLTDFTYRLMGVEVDGRKTISVVVNASDGIAAVSYKIGSINFPRPRLVVKALPLVAEVNSSFKLGVEVRVPQGLYIDSNITTTLGTSEAVSLEPGVRHIAVEVPGVSTPGVYNVTIRLGPYANYTSAVIYRVENLSMVAPSIVPVGRPVEVKLAGYVTPRLVPLVKVEVAGCGELHDLVPINGSLTLKFDKACTAELRAYTNASKAVATITWASLRAEVSYDKLGILNGLPVFAAGTLSARALLGGRAVNASIRVVGFFDKLGLVNFTVYVEHMGVVNSTSFVGFAAPRDSYLAANKTAALLPPQAREYFMYLFQKAVATGDWELVDGISRLYSAPPTPFALVARYLIERDLSRGKDPNIYAAEVLQRVEPFALGLAGGLTLALLRRLF</sequence>
<name>H6QDA3_PYROT</name>
<dbReference type="STRING" id="698757.Pogu_2419"/>
<dbReference type="HOGENOM" id="CLU_272814_0_0_2"/>
<dbReference type="eggNOG" id="arCOG05461">
    <property type="taxonomic scope" value="Archaea"/>
</dbReference>
<dbReference type="KEGG" id="pog:Pogu_2419"/>
<proteinExistence type="predicted"/>
<protein>
    <submittedName>
        <fullName evidence="1">Uncharacterized protein</fullName>
    </submittedName>
</protein>